<feature type="compositionally biased region" description="Polar residues" evidence="1">
    <location>
        <begin position="244"/>
        <end position="254"/>
    </location>
</feature>
<organism evidence="3 4">
    <name type="scientific">Polarella glacialis</name>
    <name type="common">Dinoflagellate</name>
    <dbReference type="NCBI Taxonomy" id="89957"/>
    <lineage>
        <taxon>Eukaryota</taxon>
        <taxon>Sar</taxon>
        <taxon>Alveolata</taxon>
        <taxon>Dinophyceae</taxon>
        <taxon>Suessiales</taxon>
        <taxon>Suessiaceae</taxon>
        <taxon>Polarella</taxon>
    </lineage>
</organism>
<dbReference type="InterPro" id="IPR018490">
    <property type="entry name" value="cNMP-bd_dom_sf"/>
</dbReference>
<dbReference type="PROSITE" id="PS50042">
    <property type="entry name" value="CNMP_BINDING_3"/>
    <property type="match status" value="1"/>
</dbReference>
<dbReference type="SUPFAM" id="SSF51206">
    <property type="entry name" value="cAMP-binding domain-like"/>
    <property type="match status" value="1"/>
</dbReference>
<dbReference type="InterPro" id="IPR050818">
    <property type="entry name" value="KCNH_animal-type"/>
</dbReference>
<evidence type="ECO:0000313" key="4">
    <source>
        <dbReference type="Proteomes" id="UP000626109"/>
    </source>
</evidence>
<feature type="region of interest" description="Disordered" evidence="1">
    <location>
        <begin position="238"/>
        <end position="261"/>
    </location>
</feature>
<evidence type="ECO:0000313" key="3">
    <source>
        <dbReference type="EMBL" id="CAE8623547.1"/>
    </source>
</evidence>
<feature type="region of interest" description="Disordered" evidence="1">
    <location>
        <begin position="65"/>
        <end position="88"/>
    </location>
</feature>
<reference evidence="3" key="1">
    <citation type="submission" date="2021-02" db="EMBL/GenBank/DDBJ databases">
        <authorList>
            <person name="Dougan E. K."/>
            <person name="Rhodes N."/>
            <person name="Thang M."/>
            <person name="Chan C."/>
        </authorList>
    </citation>
    <scope>NUCLEOTIDE SEQUENCE</scope>
</reference>
<feature type="region of interest" description="Disordered" evidence="1">
    <location>
        <begin position="534"/>
        <end position="558"/>
    </location>
</feature>
<feature type="compositionally biased region" description="Low complexity" evidence="1">
    <location>
        <begin position="316"/>
        <end position="329"/>
    </location>
</feature>
<name>A0A813GEI4_POLGL</name>
<dbReference type="GO" id="GO:0005886">
    <property type="term" value="C:plasma membrane"/>
    <property type="evidence" value="ECO:0007669"/>
    <property type="project" value="TreeGrafter"/>
</dbReference>
<dbReference type="Proteomes" id="UP000626109">
    <property type="component" value="Unassembled WGS sequence"/>
</dbReference>
<dbReference type="InterPro" id="IPR014710">
    <property type="entry name" value="RmlC-like_jellyroll"/>
</dbReference>
<evidence type="ECO:0000256" key="1">
    <source>
        <dbReference type="SAM" id="MobiDB-lite"/>
    </source>
</evidence>
<sequence length="558" mass="60067">MDSTFRSPNSLDVKKGQTPYVGWCKNVAAVHSRPERHLVFKTAGRAPINSPPHPARLDAVQQLAQTSPAPPGGGLGSGADGESSPHRSLPRSFSGECCRVLVDQSLVGTFNAHKVYDECDLFRACSPGFIQQLITIGGAATWHGKTFDCGTVLYTEGEAGHSMFIVVRGTIELTHRGDKASTRIMGRGECFGVAQGLGVLSERQETATARTSAHVLEVTLAVLTKLLSLMKDPEEISLRGNRAGASQTNMSGSRPSPPPCAFAEERRHFEHEAHRLYRQSRPKQQRRQRVAANDRSAGEEEGADAANAGIEDPKDPSSSSSKTPRSPTKANGSGSPRRRPPAMGEADAEGEVAAHVNVSCLQHPRKWRAQLQQIQSELLDGAFQDSGAARDRYKQRLNSSIRQDFWLGNMLPPQVANVFGEKEPSGKTGGEAPTGKIYPPEDLASGVPLVTPESASTSANFGDEEGEEFGTGEMLELTLLPALADMTVKQKLGLMKHMQEQSTRAAMSPRKMGMRPHENGLSPESKRTALAVMEGGSPRRGPRRVMTSSNLALSAEGI</sequence>
<dbReference type="Gene3D" id="2.60.120.10">
    <property type="entry name" value="Jelly Rolls"/>
    <property type="match status" value="1"/>
</dbReference>
<dbReference type="InterPro" id="IPR000595">
    <property type="entry name" value="cNMP-bd_dom"/>
</dbReference>
<dbReference type="Pfam" id="PF00027">
    <property type="entry name" value="cNMP_binding"/>
    <property type="match status" value="1"/>
</dbReference>
<dbReference type="CDD" id="cd00038">
    <property type="entry name" value="CAP_ED"/>
    <property type="match status" value="1"/>
</dbReference>
<dbReference type="PANTHER" id="PTHR10217:SF435">
    <property type="entry name" value="POTASSIUM VOLTAGE-GATED CHANNEL PROTEIN EAG"/>
    <property type="match status" value="1"/>
</dbReference>
<proteinExistence type="predicted"/>
<dbReference type="GO" id="GO:0042391">
    <property type="term" value="P:regulation of membrane potential"/>
    <property type="evidence" value="ECO:0007669"/>
    <property type="project" value="TreeGrafter"/>
</dbReference>
<feature type="region of interest" description="Disordered" evidence="1">
    <location>
        <begin position="274"/>
        <end position="349"/>
    </location>
</feature>
<dbReference type="PANTHER" id="PTHR10217">
    <property type="entry name" value="VOLTAGE AND LIGAND GATED POTASSIUM CHANNEL"/>
    <property type="match status" value="1"/>
</dbReference>
<dbReference type="GO" id="GO:0005249">
    <property type="term" value="F:voltage-gated potassium channel activity"/>
    <property type="evidence" value="ECO:0007669"/>
    <property type="project" value="TreeGrafter"/>
</dbReference>
<comment type="caution">
    <text evidence="3">The sequence shown here is derived from an EMBL/GenBank/DDBJ whole genome shotgun (WGS) entry which is preliminary data.</text>
</comment>
<protein>
    <recommendedName>
        <fullName evidence="2">Cyclic nucleotide-binding domain-containing protein</fullName>
    </recommendedName>
</protein>
<feature type="domain" description="Cyclic nucleotide-binding" evidence="2">
    <location>
        <begin position="121"/>
        <end position="227"/>
    </location>
</feature>
<evidence type="ECO:0000259" key="2">
    <source>
        <dbReference type="PROSITE" id="PS50042"/>
    </source>
</evidence>
<feature type="region of interest" description="Disordered" evidence="1">
    <location>
        <begin position="421"/>
        <end position="444"/>
    </location>
</feature>
<gene>
    <name evidence="3" type="ORF">PGLA2088_LOCUS217</name>
</gene>
<dbReference type="EMBL" id="CAJNNW010000123">
    <property type="protein sequence ID" value="CAE8623547.1"/>
    <property type="molecule type" value="Genomic_DNA"/>
</dbReference>
<feature type="compositionally biased region" description="Basic residues" evidence="1">
    <location>
        <begin position="276"/>
        <end position="289"/>
    </location>
</feature>
<accession>A0A813GEI4</accession>
<dbReference type="SMART" id="SM00100">
    <property type="entry name" value="cNMP"/>
    <property type="match status" value="1"/>
</dbReference>
<dbReference type="AlphaFoldDB" id="A0A813GEI4"/>